<comment type="caution">
    <text evidence="2">The sequence shown here is derived from an EMBL/GenBank/DDBJ whole genome shotgun (WGS) entry which is preliminary data.</text>
</comment>
<reference evidence="2 4" key="1">
    <citation type="journal article" date="2019" name="Sci. Rep.">
        <title>Orb-weaving spider Araneus ventricosus genome elucidates the spidroin gene catalogue.</title>
        <authorList>
            <person name="Kono N."/>
            <person name="Nakamura H."/>
            <person name="Ohtoshi R."/>
            <person name="Moran D.A.P."/>
            <person name="Shinohara A."/>
            <person name="Yoshida Y."/>
            <person name="Fujiwara M."/>
            <person name="Mori M."/>
            <person name="Tomita M."/>
            <person name="Arakawa K."/>
        </authorList>
    </citation>
    <scope>NUCLEOTIDE SEQUENCE [LARGE SCALE GENOMIC DNA]</scope>
</reference>
<keyword evidence="4" id="KW-1185">Reference proteome</keyword>
<protein>
    <submittedName>
        <fullName evidence="2">Uncharacterized protein</fullName>
    </submittedName>
</protein>
<proteinExistence type="predicted"/>
<evidence type="ECO:0000313" key="3">
    <source>
        <dbReference type="EMBL" id="GBO23521.1"/>
    </source>
</evidence>
<feature type="compositionally biased region" description="Basic residues" evidence="1">
    <location>
        <begin position="45"/>
        <end position="56"/>
    </location>
</feature>
<dbReference type="AlphaFoldDB" id="A0A4Y2UKV7"/>
<evidence type="ECO:0000313" key="2">
    <source>
        <dbReference type="EMBL" id="GBO12751.1"/>
    </source>
</evidence>
<dbReference type="Proteomes" id="UP000499080">
    <property type="component" value="Unassembled WGS sequence"/>
</dbReference>
<organism evidence="2 4">
    <name type="scientific">Araneus ventricosus</name>
    <name type="common">Orbweaver spider</name>
    <name type="synonym">Epeira ventricosa</name>
    <dbReference type="NCBI Taxonomy" id="182803"/>
    <lineage>
        <taxon>Eukaryota</taxon>
        <taxon>Metazoa</taxon>
        <taxon>Ecdysozoa</taxon>
        <taxon>Arthropoda</taxon>
        <taxon>Chelicerata</taxon>
        <taxon>Arachnida</taxon>
        <taxon>Araneae</taxon>
        <taxon>Araneomorphae</taxon>
        <taxon>Entelegynae</taxon>
        <taxon>Araneoidea</taxon>
        <taxon>Araneidae</taxon>
        <taxon>Araneus</taxon>
    </lineage>
</organism>
<feature type="region of interest" description="Disordered" evidence="1">
    <location>
        <begin position="42"/>
        <end position="70"/>
    </location>
</feature>
<name>A0A4Y2UKV7_ARAVE</name>
<evidence type="ECO:0000256" key="1">
    <source>
        <dbReference type="SAM" id="MobiDB-lite"/>
    </source>
</evidence>
<sequence>MLILHTLIVVGVYIKFTYYFIKNCCSSISLLESSVHVQGRDPNIRKNRYPGPRRRTTSCFSVRQPTKRSHQGILPVRRHRGLSTPKSFRRLNGEHIVQCKKKDLKMIKHRTIKPIA</sequence>
<dbReference type="EMBL" id="BGPR01037204">
    <property type="protein sequence ID" value="GBO12751.1"/>
    <property type="molecule type" value="Genomic_DNA"/>
</dbReference>
<evidence type="ECO:0000313" key="4">
    <source>
        <dbReference type="Proteomes" id="UP000499080"/>
    </source>
</evidence>
<accession>A0A4Y2UKV7</accession>
<gene>
    <name evidence="3" type="ORF">AVEN_177539_1</name>
    <name evidence="2" type="ORF">AVEN_65720_1</name>
</gene>
<dbReference type="EMBL" id="BGPR01046574">
    <property type="protein sequence ID" value="GBO23521.1"/>
    <property type="molecule type" value="Genomic_DNA"/>
</dbReference>